<gene>
    <name evidence="1" type="ORF">UU72_C0010G0006</name>
</gene>
<comment type="caution">
    <text evidence="1">The sequence shown here is derived from an EMBL/GenBank/DDBJ whole genome shotgun (WGS) entry which is preliminary data.</text>
</comment>
<evidence type="ECO:0000313" key="2">
    <source>
        <dbReference type="Proteomes" id="UP000034163"/>
    </source>
</evidence>
<evidence type="ECO:0000313" key="1">
    <source>
        <dbReference type="EMBL" id="KKS16894.1"/>
    </source>
</evidence>
<sequence>MNGQSPYTDNNPIIKKDLINKNGLLVKEMGIR</sequence>
<proteinExistence type="predicted"/>
<organism evidence="1 2">
    <name type="scientific">candidate division WWE3 bacterium GW2011_GWB1_41_6</name>
    <dbReference type="NCBI Taxonomy" id="1619112"/>
    <lineage>
        <taxon>Bacteria</taxon>
        <taxon>Katanobacteria</taxon>
    </lineage>
</organism>
<accession>A0A0G0WVW5</accession>
<reference evidence="1 2" key="1">
    <citation type="journal article" date="2015" name="Nature">
        <title>rRNA introns, odd ribosomes, and small enigmatic genomes across a large radiation of phyla.</title>
        <authorList>
            <person name="Brown C.T."/>
            <person name="Hug L.A."/>
            <person name="Thomas B.C."/>
            <person name="Sharon I."/>
            <person name="Castelle C.J."/>
            <person name="Singh A."/>
            <person name="Wilkins M.J."/>
            <person name="Williams K.H."/>
            <person name="Banfield J.F."/>
        </authorList>
    </citation>
    <scope>NUCLEOTIDE SEQUENCE [LARGE SCALE GENOMIC DNA]</scope>
</reference>
<dbReference type="AlphaFoldDB" id="A0A0G0WVW5"/>
<protein>
    <submittedName>
        <fullName evidence="1">Uncharacterized protein</fullName>
    </submittedName>
</protein>
<dbReference type="EMBL" id="LCBS01000010">
    <property type="protein sequence ID" value="KKS16894.1"/>
    <property type="molecule type" value="Genomic_DNA"/>
</dbReference>
<name>A0A0G0WVW5_UNCKA</name>
<dbReference type="Proteomes" id="UP000034163">
    <property type="component" value="Unassembled WGS sequence"/>
</dbReference>